<reference evidence="1" key="1">
    <citation type="submission" date="2023-08" db="EMBL/GenBank/DDBJ databases">
        <title>Emergence of clinically-relevant ST2 carbapenem-resistant Acinetobacter baumannii strains in hospital sewages in Zhejiang, East of China.</title>
        <authorList>
            <person name="Kaichao C."/>
            <person name="Zhang R."/>
        </authorList>
    </citation>
    <scope>NUCLEOTIDE SEQUENCE</scope>
    <source>
        <strain evidence="1">M-RB-37</strain>
    </source>
</reference>
<protein>
    <submittedName>
        <fullName evidence="1">Uncharacterized protein</fullName>
    </submittedName>
</protein>
<accession>A0AAW8JB13</accession>
<organism evidence="1 2">
    <name type="scientific">Acinetobacter rudis</name>
    <dbReference type="NCBI Taxonomy" id="632955"/>
    <lineage>
        <taxon>Bacteria</taxon>
        <taxon>Pseudomonadati</taxon>
        <taxon>Pseudomonadota</taxon>
        <taxon>Gammaproteobacteria</taxon>
        <taxon>Moraxellales</taxon>
        <taxon>Moraxellaceae</taxon>
        <taxon>Acinetobacter</taxon>
    </lineage>
</organism>
<evidence type="ECO:0000313" key="2">
    <source>
        <dbReference type="Proteomes" id="UP001243844"/>
    </source>
</evidence>
<sequence length="100" mass="11932">MYKIRFTYIQEQGKNIIIIPMEQNFEYKNKHQQLDILKSLELLISNSEFIGTVVLVWLSGDKMKYIAPLSWHPFFNSLTWNYVIKNLNRQLAVESINFFS</sequence>
<name>A0AAW8JB13_9GAMM</name>
<comment type="caution">
    <text evidence="1">The sequence shown here is derived from an EMBL/GenBank/DDBJ whole genome shotgun (WGS) entry which is preliminary data.</text>
</comment>
<dbReference type="EMBL" id="JAVIDL010000067">
    <property type="protein sequence ID" value="MDQ8937272.1"/>
    <property type="molecule type" value="Genomic_DNA"/>
</dbReference>
<dbReference type="AlphaFoldDB" id="A0AAW8JB13"/>
<evidence type="ECO:0000313" key="1">
    <source>
        <dbReference type="EMBL" id="MDQ8937272.1"/>
    </source>
</evidence>
<dbReference type="Proteomes" id="UP001243844">
    <property type="component" value="Unassembled WGS sequence"/>
</dbReference>
<gene>
    <name evidence="1" type="ORF">RFH47_16310</name>
</gene>
<dbReference type="RefSeq" id="WP_308982229.1">
    <property type="nucleotide sequence ID" value="NZ_JAVIDL010000067.1"/>
</dbReference>
<proteinExistence type="predicted"/>